<dbReference type="InterPro" id="IPR006091">
    <property type="entry name" value="Acyl-CoA_Oxase/DH_mid-dom"/>
</dbReference>
<organism evidence="9 10">
    <name type="scientific">Bhargavaea cecembensis DSE10</name>
    <dbReference type="NCBI Taxonomy" id="1235279"/>
    <lineage>
        <taxon>Bacteria</taxon>
        <taxon>Bacillati</taxon>
        <taxon>Bacillota</taxon>
        <taxon>Bacilli</taxon>
        <taxon>Bacillales</taxon>
        <taxon>Caryophanaceae</taxon>
        <taxon>Bhargavaea</taxon>
    </lineage>
</organism>
<dbReference type="PATRIC" id="fig|1235279.3.peg.2404"/>
<dbReference type="InterPro" id="IPR036250">
    <property type="entry name" value="AcylCo_DH-like_C"/>
</dbReference>
<comment type="cofactor">
    <cofactor evidence="1 5">
        <name>FAD</name>
        <dbReference type="ChEBI" id="CHEBI:57692"/>
    </cofactor>
</comment>
<dbReference type="Gene3D" id="2.40.110.10">
    <property type="entry name" value="Butyryl-CoA Dehydrogenase, subunit A, domain 2"/>
    <property type="match status" value="1"/>
</dbReference>
<dbReference type="STRING" id="1235279.C772_02409"/>
<feature type="domain" description="Acyl-CoA dehydrogenase/oxidase C-terminal" evidence="6">
    <location>
        <begin position="252"/>
        <end position="390"/>
    </location>
</feature>
<dbReference type="EC" id="1.3.8.1" evidence="9"/>
<evidence type="ECO:0000256" key="3">
    <source>
        <dbReference type="ARBA" id="ARBA00022630"/>
    </source>
</evidence>
<dbReference type="Gene3D" id="1.10.540.10">
    <property type="entry name" value="Acyl-CoA dehydrogenase/oxidase, N-terminal domain"/>
    <property type="match status" value="1"/>
</dbReference>
<dbReference type="PIRSF" id="PIRSF016578">
    <property type="entry name" value="HsaA"/>
    <property type="match status" value="1"/>
</dbReference>
<feature type="domain" description="Acyl-CoA oxidase/dehydrogenase middle" evidence="7">
    <location>
        <begin position="132"/>
        <end position="226"/>
    </location>
</feature>
<dbReference type="GO" id="GO:0016937">
    <property type="term" value="F:short-chain fatty acyl-CoA dehydrogenase activity"/>
    <property type="evidence" value="ECO:0007669"/>
    <property type="project" value="UniProtKB-EC"/>
</dbReference>
<evidence type="ECO:0000256" key="4">
    <source>
        <dbReference type="ARBA" id="ARBA00022827"/>
    </source>
</evidence>
<dbReference type="InterPro" id="IPR046373">
    <property type="entry name" value="Acyl-CoA_Oxase/DH_mid-dom_sf"/>
</dbReference>
<gene>
    <name evidence="9" type="ORF">C772_02409</name>
</gene>
<dbReference type="Gene3D" id="1.20.140.10">
    <property type="entry name" value="Butyryl-CoA Dehydrogenase, subunit A, domain 3"/>
    <property type="match status" value="1"/>
</dbReference>
<dbReference type="AlphaFoldDB" id="M7P4Y7"/>
<dbReference type="PANTHER" id="PTHR43884">
    <property type="entry name" value="ACYL-COA DEHYDROGENASE"/>
    <property type="match status" value="1"/>
</dbReference>
<dbReference type="OrthoDB" id="9802447at2"/>
<evidence type="ECO:0000313" key="10">
    <source>
        <dbReference type="Proteomes" id="UP000011919"/>
    </source>
</evidence>
<protein>
    <submittedName>
        <fullName evidence="9">Acyl-CoA dehydrogenase, short-chain specific</fullName>
        <ecNumber evidence="9">1.3.8.1</ecNumber>
    </submittedName>
</protein>
<proteinExistence type="inferred from homology"/>
<sequence>MGGVHGISTVNKQRDDRRYLQSVRNEINEFVSLNVTPHVKVDDRECLFPRESLTALGLAGWNSILFDESLKGLGLGYTEFVIAAEEIAKADASTGLVYAMHVAASEKVYLYGTEDQKRRWLLPVREKGSITTFAISEKNTGGHVWYNLSRAVQDGDEFILNFTKSFATSGGQADFYVTQTGTANTTELGAQSYFIVDGRHKGITAKPWSALGVRGNHSGPLIFENVRVHKKCLLNATPEDIYQNSAAIIGLNAVWLGVAQAALDAATDHVVKTKNHGFQNTLADHQVIRAKLAKVAICIKSSRAWLIDIARQLDELNEAGEPLNTVTAEVNECKIQVTELADFAARTAMDVAGGYGYHTGIFEKLYRDARGGIPMAPSNNIALDQIGRALVGLPPL</sequence>
<keyword evidence="5 9" id="KW-0560">Oxidoreductase</keyword>
<dbReference type="Pfam" id="PF02771">
    <property type="entry name" value="Acyl-CoA_dh_N"/>
    <property type="match status" value="1"/>
</dbReference>
<evidence type="ECO:0000256" key="2">
    <source>
        <dbReference type="ARBA" id="ARBA00009347"/>
    </source>
</evidence>
<dbReference type="InterPro" id="IPR037069">
    <property type="entry name" value="AcylCoA_DH/ox_N_sf"/>
</dbReference>
<evidence type="ECO:0000313" key="9">
    <source>
        <dbReference type="EMBL" id="EMR05589.1"/>
    </source>
</evidence>
<comment type="similarity">
    <text evidence="2 5">Belongs to the acyl-CoA dehydrogenase family.</text>
</comment>
<dbReference type="RefSeq" id="WP_008300252.1">
    <property type="nucleotide sequence ID" value="NZ_AOFT01000013.1"/>
</dbReference>
<evidence type="ECO:0000256" key="1">
    <source>
        <dbReference type="ARBA" id="ARBA00001974"/>
    </source>
</evidence>
<evidence type="ECO:0000256" key="5">
    <source>
        <dbReference type="RuleBase" id="RU362125"/>
    </source>
</evidence>
<comment type="caution">
    <text evidence="9">The sequence shown here is derived from an EMBL/GenBank/DDBJ whole genome shotgun (WGS) entry which is preliminary data.</text>
</comment>
<dbReference type="Proteomes" id="UP000011919">
    <property type="component" value="Unassembled WGS sequence"/>
</dbReference>
<name>M7P4Y7_9BACL</name>
<dbReference type="eggNOG" id="COG1960">
    <property type="taxonomic scope" value="Bacteria"/>
</dbReference>
<dbReference type="InterPro" id="IPR009075">
    <property type="entry name" value="AcylCo_DH/oxidase_C"/>
</dbReference>
<keyword evidence="10" id="KW-1185">Reference proteome</keyword>
<dbReference type="InterPro" id="IPR009100">
    <property type="entry name" value="AcylCoA_DH/oxidase_NM_dom_sf"/>
</dbReference>
<dbReference type="GO" id="GO:0050660">
    <property type="term" value="F:flavin adenine dinucleotide binding"/>
    <property type="evidence" value="ECO:0007669"/>
    <property type="project" value="InterPro"/>
</dbReference>
<evidence type="ECO:0000259" key="8">
    <source>
        <dbReference type="Pfam" id="PF02771"/>
    </source>
</evidence>
<evidence type="ECO:0000259" key="6">
    <source>
        <dbReference type="Pfam" id="PF00441"/>
    </source>
</evidence>
<evidence type="ECO:0000259" key="7">
    <source>
        <dbReference type="Pfam" id="PF02770"/>
    </source>
</evidence>
<keyword evidence="4 5" id="KW-0274">FAD</keyword>
<reference evidence="9 10" key="1">
    <citation type="journal article" date="2013" name="Genome Announc.">
        <title>Draft Genome Sequence of Bhargavaea cecembensis Strain DSE10T, Isolated from a Deep-Sea Sediment Sample Collected at a Depth of 5,904 m from the Chagos-Laccadive Ridge System in the Indian Ocean.</title>
        <authorList>
            <person name="Shivaji S."/>
            <person name="Ara S."/>
            <person name="Begum Z."/>
            <person name="Ruth M."/>
            <person name="Singh A."/>
            <person name="Kumar Pinnaka A."/>
        </authorList>
    </citation>
    <scope>NUCLEOTIDE SEQUENCE [LARGE SCALE GENOMIC DNA]</scope>
    <source>
        <strain evidence="9 10">DSE10</strain>
    </source>
</reference>
<dbReference type="InterPro" id="IPR013786">
    <property type="entry name" value="AcylCoA_DH/ox_N"/>
</dbReference>
<keyword evidence="3 5" id="KW-0285">Flavoprotein</keyword>
<dbReference type="SUPFAM" id="SSF56645">
    <property type="entry name" value="Acyl-CoA dehydrogenase NM domain-like"/>
    <property type="match status" value="1"/>
</dbReference>
<dbReference type="Pfam" id="PF02770">
    <property type="entry name" value="Acyl-CoA_dh_M"/>
    <property type="match status" value="1"/>
</dbReference>
<accession>M7P4Y7</accession>
<dbReference type="PANTHER" id="PTHR43884:SF12">
    <property type="entry name" value="ISOVALERYL-COA DEHYDROGENASE, MITOCHONDRIAL-RELATED"/>
    <property type="match status" value="1"/>
</dbReference>
<dbReference type="SUPFAM" id="SSF47203">
    <property type="entry name" value="Acyl-CoA dehydrogenase C-terminal domain-like"/>
    <property type="match status" value="1"/>
</dbReference>
<feature type="domain" description="Acyl-CoA dehydrogenase/oxidase N-terminal" evidence="8">
    <location>
        <begin position="21"/>
        <end position="124"/>
    </location>
</feature>
<dbReference type="EMBL" id="AOFT01000013">
    <property type="protein sequence ID" value="EMR05589.1"/>
    <property type="molecule type" value="Genomic_DNA"/>
</dbReference>
<dbReference type="Pfam" id="PF00441">
    <property type="entry name" value="Acyl-CoA_dh_1"/>
    <property type="match status" value="1"/>
</dbReference>